<dbReference type="Proteomes" id="UP000278143">
    <property type="component" value="Unassembled WGS sequence"/>
</dbReference>
<evidence type="ECO:0000313" key="2">
    <source>
        <dbReference type="EMBL" id="RKP27718.1"/>
    </source>
</evidence>
<accession>A0A4P9Z5I7</accession>
<proteinExistence type="predicted"/>
<dbReference type="EMBL" id="KZ989162">
    <property type="protein sequence ID" value="RKP27718.1"/>
    <property type="molecule type" value="Genomic_DNA"/>
</dbReference>
<evidence type="ECO:0000256" key="1">
    <source>
        <dbReference type="SAM" id="MobiDB-lite"/>
    </source>
</evidence>
<sequence length="816" mass="90931">MGAAIQAMYNVNRDKRRSIQVAVENHHGTLRLSGVRFHCGRKSQCDSVPSHVVDAGHSQSTHITAIEPNTACSGYMLYRLLDARPTQPDGMELFALVVWEVPVVGTNRCLLEVLQASAGIHLLRRESILRKLVEARREHRLMPAAHVQCQGWRVADKAFMATVTMSNTVDARLTLRIENIAEDASNLLSSPEAIRSTGNSIDWGCSGDPMASSKKSPMRQEEVYCGMVRKANMVVQISNQTRHTSLRNIRFYIREGSAVDQPVSDIAPKQQQLIPLVAHRKLKGYLVCTIDDDDDDKQSAADGHGRKTSTSIAATTATAAAYREHGLFLVVAWYVHPRKGNRLWVDVVRAREDVFPGGDQPMELFYDNYIRYLLSSTTRPSVWMTGHGRHFSATSFIDAGLHDVVLLLDLADVPSSHRIRTEAPLFLPSSGIGVTMNNSLAEMTDMLARRVHWKQQQLVLILENTHHDLVLTPIWPADHASPQISQGRHEIAILNRARLLWSTEGIRIYQLILRNPPFVSLDTIYFLAVRARDTELSMGIVATWASAYTERSIDMDGIVDYVRQVATMNQLPMARHSQQDIRLNGDAVFQLTAYRNPSIPFTLTLTVGHASNQKGHVNAPIPPKLRITMLNDHSGLQLGEAQVFSTGYHLAAAPDITLEPMPKSVFHFDSLPANEERDVYLVHALDDHPGMLRLWFTVCARGELIGYRVRCLLDEQEIASLDMPLSSAPSEHDEAANGQQRHPPRSCGTIATFNPATDGSTRYVALYVGGSLNGERTELIVCWADQREKVDACIQASNEHLRSSMLVMQPSQDNEA</sequence>
<name>A0A4P9Z5I7_9FUNG</name>
<gene>
    <name evidence="2" type="ORF">SYNPS1DRAFT_26641</name>
</gene>
<evidence type="ECO:0000313" key="3">
    <source>
        <dbReference type="Proteomes" id="UP000278143"/>
    </source>
</evidence>
<dbReference type="AlphaFoldDB" id="A0A4P9Z5I7"/>
<keyword evidence="3" id="KW-1185">Reference proteome</keyword>
<protein>
    <submittedName>
        <fullName evidence="2">Uncharacterized protein</fullName>
    </submittedName>
</protein>
<feature type="region of interest" description="Disordered" evidence="1">
    <location>
        <begin position="725"/>
        <end position="748"/>
    </location>
</feature>
<dbReference type="OrthoDB" id="5576953at2759"/>
<reference evidence="3" key="1">
    <citation type="journal article" date="2018" name="Nat. Microbiol.">
        <title>Leveraging single-cell genomics to expand the fungal tree of life.</title>
        <authorList>
            <person name="Ahrendt S.R."/>
            <person name="Quandt C.A."/>
            <person name="Ciobanu D."/>
            <person name="Clum A."/>
            <person name="Salamov A."/>
            <person name="Andreopoulos B."/>
            <person name="Cheng J.F."/>
            <person name="Woyke T."/>
            <person name="Pelin A."/>
            <person name="Henrissat B."/>
            <person name="Reynolds N.K."/>
            <person name="Benny G.L."/>
            <person name="Smith M.E."/>
            <person name="James T.Y."/>
            <person name="Grigoriev I.V."/>
        </authorList>
    </citation>
    <scope>NUCLEOTIDE SEQUENCE [LARGE SCALE GENOMIC DNA]</scope>
    <source>
        <strain evidence="3">Benny S71-1</strain>
    </source>
</reference>
<organism evidence="2 3">
    <name type="scientific">Syncephalis pseudoplumigaleata</name>
    <dbReference type="NCBI Taxonomy" id="1712513"/>
    <lineage>
        <taxon>Eukaryota</taxon>
        <taxon>Fungi</taxon>
        <taxon>Fungi incertae sedis</taxon>
        <taxon>Zoopagomycota</taxon>
        <taxon>Zoopagomycotina</taxon>
        <taxon>Zoopagomycetes</taxon>
        <taxon>Zoopagales</taxon>
        <taxon>Piptocephalidaceae</taxon>
        <taxon>Syncephalis</taxon>
    </lineage>
</organism>